<protein>
    <submittedName>
        <fullName evidence="1">Uncharacterized protein</fullName>
    </submittedName>
</protein>
<comment type="caution">
    <text evidence="1">The sequence shown here is derived from an EMBL/GenBank/DDBJ whole genome shotgun (WGS) entry which is preliminary data.</text>
</comment>
<accession>A0ACC6PZZ5</accession>
<gene>
    <name evidence="1" type="ORF">WKI67_26655</name>
</gene>
<proteinExistence type="predicted"/>
<evidence type="ECO:0000313" key="1">
    <source>
        <dbReference type="EMBL" id="MEJ8636949.1"/>
    </source>
</evidence>
<reference evidence="1" key="1">
    <citation type="submission" date="2024-03" db="EMBL/GenBank/DDBJ databases">
        <title>Novel Streptomyces species of biotechnological and ecological value are a feature of Machair soil.</title>
        <authorList>
            <person name="Prole J.R."/>
            <person name="Goodfellow M."/>
            <person name="Allenby N."/>
            <person name="Ward A.C."/>
        </authorList>
    </citation>
    <scope>NUCLEOTIDE SEQUENCE</scope>
    <source>
        <strain evidence="1">MS2.AVA.5</strain>
    </source>
</reference>
<dbReference type="Proteomes" id="UP001377168">
    <property type="component" value="Unassembled WGS sequence"/>
</dbReference>
<sequence length="337" mass="34455">MADERYEWLDRKAAEQLLRGEPVRTSDEHARAQAAQLSRALFAAGRPEVPVHPEDGEMPGEAAALAAFRKSRADAEAGDALGTVRLAPSPCAALGVRLRRPVRFGIAALVAGCALGGVAVAAGTGLLPTPFGGGTPLPASSVSAAETPGPLLSESPDGAVSSPMQSPDPAPSPSAPPTESGGLVKDPDPTGTTTGPDGETSVRPEDGKEDAKSKRRAELYRRTVAACLAYRKGTLPPEHRKKLEIAAKGPGGVERFCAELLNRDAKSGGNDHSGSDGGGSDDGGNDDDKGGGDGSDSDGRPHDSTPPVSWTPPQQGTPRDASENGPQPSVDTLVSLF</sequence>
<name>A0ACC6PZZ5_9ACTN</name>
<dbReference type="EMBL" id="JBBKAJ010000022">
    <property type="protein sequence ID" value="MEJ8636949.1"/>
    <property type="molecule type" value="Genomic_DNA"/>
</dbReference>
<keyword evidence="2" id="KW-1185">Reference proteome</keyword>
<evidence type="ECO:0000313" key="2">
    <source>
        <dbReference type="Proteomes" id="UP001377168"/>
    </source>
</evidence>
<organism evidence="1 2">
    <name type="scientific">Streptomyces achmelvichensis</name>
    <dbReference type="NCBI Taxonomy" id="3134111"/>
    <lineage>
        <taxon>Bacteria</taxon>
        <taxon>Bacillati</taxon>
        <taxon>Actinomycetota</taxon>
        <taxon>Actinomycetes</taxon>
        <taxon>Kitasatosporales</taxon>
        <taxon>Streptomycetaceae</taxon>
        <taxon>Streptomyces</taxon>
    </lineage>
</organism>